<evidence type="ECO:0000256" key="1">
    <source>
        <dbReference type="ARBA" id="ARBA00022679"/>
    </source>
</evidence>
<dbReference type="SUPFAM" id="SSF53335">
    <property type="entry name" value="S-adenosyl-L-methionine-dependent methyltransferases"/>
    <property type="match status" value="1"/>
</dbReference>
<comment type="caution">
    <text evidence="3">The sequence shown here is derived from an EMBL/GenBank/DDBJ whole genome shotgun (WGS) entry which is preliminary data.</text>
</comment>
<reference evidence="3 4" key="1">
    <citation type="journal article" date="2018" name="Aquat. Microb. Ecol.">
        <title>Gammaproteobacterial methanotrophs dominate.</title>
        <authorList>
            <person name="Rissanen A.J."/>
            <person name="Saarenheimo J."/>
            <person name="Tiirola M."/>
            <person name="Peura S."/>
            <person name="Aalto S.L."/>
            <person name="Karvinen A."/>
            <person name="Nykanen H."/>
        </authorList>
    </citation>
    <scope>NUCLEOTIDE SEQUENCE [LARGE SCALE GENOMIC DNA]</scope>
    <source>
        <strain evidence="3">AMbin10</strain>
    </source>
</reference>
<sequence>MNKDAVREFWNQAACGEELYLADTGQAGYTAQAEMRYALEPYIRDFAGSEETRGLRVLEIGVGLGADHQQFVEAGADLYGIDLTERAIDHTRQRLAAFGLASHLAVGDAENLDFPDESFDRVYSWGVLHHSPDTPKAIAEVWRVLKRGGRANIMIYHKHSVVGFMLWLRYGLLAGQPWRSWADIYAHHLESPGTKAYTVAEARQLCARFSHCKISTVLTHGDLLTSEAGQRHRGLLLTVARKIWPRWLIRRFFPSKGLFMLITVVK</sequence>
<dbReference type="GO" id="GO:0008757">
    <property type="term" value="F:S-adenosylmethionine-dependent methyltransferase activity"/>
    <property type="evidence" value="ECO:0007669"/>
    <property type="project" value="InterPro"/>
</dbReference>
<dbReference type="Gene3D" id="3.40.50.150">
    <property type="entry name" value="Vaccinia Virus protein VP39"/>
    <property type="match status" value="1"/>
</dbReference>
<dbReference type="InterPro" id="IPR029063">
    <property type="entry name" value="SAM-dependent_MTases_sf"/>
</dbReference>
<evidence type="ECO:0000313" key="3">
    <source>
        <dbReference type="EMBL" id="PZN69149.1"/>
    </source>
</evidence>
<dbReference type="AlphaFoldDB" id="A0A2W4QEX7"/>
<proteinExistence type="predicted"/>
<evidence type="ECO:0000313" key="4">
    <source>
        <dbReference type="Proteomes" id="UP000249396"/>
    </source>
</evidence>
<dbReference type="EMBL" id="QJPH01000585">
    <property type="protein sequence ID" value="PZN69149.1"/>
    <property type="molecule type" value="Genomic_DNA"/>
</dbReference>
<dbReference type="PANTHER" id="PTHR44068">
    <property type="entry name" value="ZGC:194242"/>
    <property type="match status" value="1"/>
</dbReference>
<protein>
    <recommendedName>
        <fullName evidence="2">Methyltransferase type 11 domain-containing protein</fullName>
    </recommendedName>
</protein>
<dbReference type="Pfam" id="PF08241">
    <property type="entry name" value="Methyltransf_11"/>
    <property type="match status" value="1"/>
</dbReference>
<feature type="domain" description="Methyltransferase type 11" evidence="2">
    <location>
        <begin position="58"/>
        <end position="151"/>
    </location>
</feature>
<gene>
    <name evidence="3" type="ORF">DM484_30275</name>
</gene>
<keyword evidence="1" id="KW-0808">Transferase</keyword>
<dbReference type="InterPro" id="IPR050447">
    <property type="entry name" value="Erg6_SMT_methyltransf"/>
</dbReference>
<evidence type="ECO:0000259" key="2">
    <source>
        <dbReference type="Pfam" id="PF08241"/>
    </source>
</evidence>
<dbReference type="InterPro" id="IPR013216">
    <property type="entry name" value="Methyltransf_11"/>
</dbReference>
<accession>A0A2W4QEX7</accession>
<dbReference type="Proteomes" id="UP000249396">
    <property type="component" value="Unassembled WGS sequence"/>
</dbReference>
<dbReference type="CDD" id="cd02440">
    <property type="entry name" value="AdoMet_MTases"/>
    <property type="match status" value="1"/>
</dbReference>
<name>A0A2W4QEX7_9GAMM</name>
<organism evidence="3 4">
    <name type="scientific">Candidatus Methylumidiphilus alinenensis</name>
    <dbReference type="NCBI Taxonomy" id="2202197"/>
    <lineage>
        <taxon>Bacteria</taxon>
        <taxon>Pseudomonadati</taxon>
        <taxon>Pseudomonadota</taxon>
        <taxon>Gammaproteobacteria</taxon>
        <taxon>Methylococcales</taxon>
        <taxon>Candidatus Methylumidiphilus</taxon>
    </lineage>
</organism>
<dbReference type="PANTHER" id="PTHR44068:SF11">
    <property type="entry name" value="GERANYL DIPHOSPHATE 2-C-METHYLTRANSFERASE"/>
    <property type="match status" value="1"/>
</dbReference>